<gene>
    <name evidence="1" type="ORF">Q4Q35_09525</name>
</gene>
<accession>A0ABT8WA74</accession>
<evidence type="ECO:0008006" key="3">
    <source>
        <dbReference type="Google" id="ProtNLM"/>
    </source>
</evidence>
<sequence>MILRKITLLFSLCLIFGCSSKLVPVEIHIDLKEKKDKTKYENLSIVVKHLGKVETINSLNTIDNYKKGELLKFKNAKIFLNINYGDRNCGFEKVIDQKGKLKYQLYDNGRKKFIDLYFLKDKFKYEELVHLHLNDQINFQQGIHLKDWITDKDTNIIFSSGELFDLSNINQNSEKLMFKDLTINIKNNELTTLWFINKKENEFIEKRKQYAKDLINELNGTTTISFNNLKFYIENSENFKLRKMFQIRNDGKEIIEFE</sequence>
<dbReference type="RefSeq" id="WP_303277741.1">
    <property type="nucleotide sequence ID" value="NZ_JAUOEK010000112.1"/>
</dbReference>
<reference evidence="1" key="1">
    <citation type="submission" date="2023-07" db="EMBL/GenBank/DDBJ databases">
        <title>Two novel species in the genus Flavivirga.</title>
        <authorList>
            <person name="Kwon K."/>
        </authorList>
    </citation>
    <scope>NUCLEOTIDE SEQUENCE</scope>
    <source>
        <strain evidence="1">KCTC 52353</strain>
    </source>
</reference>
<proteinExistence type="predicted"/>
<dbReference type="PROSITE" id="PS51257">
    <property type="entry name" value="PROKAR_LIPOPROTEIN"/>
    <property type="match status" value="1"/>
</dbReference>
<keyword evidence="2" id="KW-1185">Reference proteome</keyword>
<name>A0ABT8WA74_9FLAO</name>
<evidence type="ECO:0000313" key="1">
    <source>
        <dbReference type="EMBL" id="MDO5970048.1"/>
    </source>
</evidence>
<evidence type="ECO:0000313" key="2">
    <source>
        <dbReference type="Proteomes" id="UP001176883"/>
    </source>
</evidence>
<organism evidence="1 2">
    <name type="scientific">Flavivirga aquimarina</name>
    <dbReference type="NCBI Taxonomy" id="2027862"/>
    <lineage>
        <taxon>Bacteria</taxon>
        <taxon>Pseudomonadati</taxon>
        <taxon>Bacteroidota</taxon>
        <taxon>Flavobacteriia</taxon>
        <taxon>Flavobacteriales</taxon>
        <taxon>Flavobacteriaceae</taxon>
        <taxon>Flavivirga</taxon>
    </lineage>
</organism>
<dbReference type="EMBL" id="JAUOEK010000112">
    <property type="protein sequence ID" value="MDO5970048.1"/>
    <property type="molecule type" value="Genomic_DNA"/>
</dbReference>
<comment type="caution">
    <text evidence="1">The sequence shown here is derived from an EMBL/GenBank/DDBJ whole genome shotgun (WGS) entry which is preliminary data.</text>
</comment>
<dbReference type="Proteomes" id="UP001176883">
    <property type="component" value="Unassembled WGS sequence"/>
</dbReference>
<protein>
    <recommendedName>
        <fullName evidence="3">Lipoprotein</fullName>
    </recommendedName>
</protein>